<evidence type="ECO:0008006" key="4">
    <source>
        <dbReference type="Google" id="ProtNLM"/>
    </source>
</evidence>
<accession>A0A9D7XG85</accession>
<comment type="caution">
    <text evidence="2">The sequence shown here is derived from an EMBL/GenBank/DDBJ whole genome shotgun (WGS) entry which is preliminary data.</text>
</comment>
<dbReference type="EMBL" id="JADKFW010000004">
    <property type="protein sequence ID" value="MBK9716622.1"/>
    <property type="molecule type" value="Genomic_DNA"/>
</dbReference>
<sequence length="242" mass="27182">MKIRLFLIISFLVFLFQSSSFGQDTIKTLFDNSRLHSIGIYAAPDFQYGEIQNTNTSFAGISLMILFNNRFAIGGSMFKNVDPDFSPIAVNPLYLSSYLKTIKLEYTVFPASKIHFSIPIDLGMATINLDSFKQNQNYRHHSFKDDEFNRHKASSTQSEIKFIQFGINAEANVTKCSKLFLGANYRTGLHFDSINASGLLSKSDLDGLSITCGIKVGIFNKKPHCCLKNRCKSQSLPKSIEN</sequence>
<evidence type="ECO:0000313" key="3">
    <source>
        <dbReference type="Proteomes" id="UP000808349"/>
    </source>
</evidence>
<organism evidence="2 3">
    <name type="scientific">Candidatus Defluviibacterium haderslevense</name>
    <dbReference type="NCBI Taxonomy" id="2981993"/>
    <lineage>
        <taxon>Bacteria</taxon>
        <taxon>Pseudomonadati</taxon>
        <taxon>Bacteroidota</taxon>
        <taxon>Saprospiria</taxon>
        <taxon>Saprospirales</taxon>
        <taxon>Saprospiraceae</taxon>
        <taxon>Candidatus Defluviibacterium</taxon>
    </lineage>
</organism>
<proteinExistence type="predicted"/>
<dbReference type="Proteomes" id="UP000808349">
    <property type="component" value="Unassembled WGS sequence"/>
</dbReference>
<gene>
    <name evidence="2" type="ORF">IPO85_03720</name>
</gene>
<name>A0A9D7XG85_9BACT</name>
<dbReference type="AlphaFoldDB" id="A0A9D7XG85"/>
<feature type="signal peptide" evidence="1">
    <location>
        <begin position="1"/>
        <end position="22"/>
    </location>
</feature>
<keyword evidence="1" id="KW-0732">Signal</keyword>
<evidence type="ECO:0000256" key="1">
    <source>
        <dbReference type="SAM" id="SignalP"/>
    </source>
</evidence>
<evidence type="ECO:0000313" key="2">
    <source>
        <dbReference type="EMBL" id="MBK9716622.1"/>
    </source>
</evidence>
<feature type="chain" id="PRO_5039393116" description="Outer membrane protein beta-barrel domain-containing protein" evidence="1">
    <location>
        <begin position="23"/>
        <end position="242"/>
    </location>
</feature>
<reference evidence="2 3" key="1">
    <citation type="submission" date="2020-10" db="EMBL/GenBank/DDBJ databases">
        <title>Connecting structure to function with the recovery of over 1000 high-quality activated sludge metagenome-assembled genomes encoding full-length rRNA genes using long-read sequencing.</title>
        <authorList>
            <person name="Singleton C.M."/>
            <person name="Petriglieri F."/>
            <person name="Kristensen J.M."/>
            <person name="Kirkegaard R.H."/>
            <person name="Michaelsen T.Y."/>
            <person name="Andersen M.H."/>
            <person name="Karst S.M."/>
            <person name="Dueholm M.S."/>
            <person name="Nielsen P.H."/>
            <person name="Albertsen M."/>
        </authorList>
    </citation>
    <scope>NUCLEOTIDE SEQUENCE [LARGE SCALE GENOMIC DNA]</scope>
    <source>
        <strain evidence="2">Ribe_18-Q3-R11-54_BAT3C.373</strain>
    </source>
</reference>
<protein>
    <recommendedName>
        <fullName evidence="4">Outer membrane protein beta-barrel domain-containing protein</fullName>
    </recommendedName>
</protein>